<evidence type="ECO:0000313" key="2">
    <source>
        <dbReference type="EMBL" id="OQE20432.1"/>
    </source>
</evidence>
<keyword evidence="3" id="KW-1185">Reference proteome</keyword>
<reference evidence="3" key="1">
    <citation type="journal article" date="2017" name="Nat. Microbiol.">
        <title>Global analysis of biosynthetic gene clusters reveals vast potential of secondary metabolite production in Penicillium species.</title>
        <authorList>
            <person name="Nielsen J.C."/>
            <person name="Grijseels S."/>
            <person name="Prigent S."/>
            <person name="Ji B."/>
            <person name="Dainat J."/>
            <person name="Nielsen K.F."/>
            <person name="Frisvad J.C."/>
            <person name="Workman M."/>
            <person name="Nielsen J."/>
        </authorList>
    </citation>
    <scope>NUCLEOTIDE SEQUENCE [LARGE SCALE GENOMIC DNA]</scope>
    <source>
        <strain evidence="3">IBT 24891</strain>
    </source>
</reference>
<dbReference type="AlphaFoldDB" id="A0A1V6T2G8"/>
<dbReference type="Proteomes" id="UP000191285">
    <property type="component" value="Unassembled WGS sequence"/>
</dbReference>
<evidence type="ECO:0000313" key="3">
    <source>
        <dbReference type="Proteomes" id="UP000191285"/>
    </source>
</evidence>
<feature type="compositionally biased region" description="Basic and acidic residues" evidence="1">
    <location>
        <begin position="10"/>
        <end position="25"/>
    </location>
</feature>
<name>A0A1V6T2G8_9EURO</name>
<protein>
    <recommendedName>
        <fullName evidence="4">Transcription factor domain-containing protein</fullName>
    </recommendedName>
</protein>
<feature type="compositionally biased region" description="Polar residues" evidence="1">
    <location>
        <begin position="26"/>
        <end position="37"/>
    </location>
</feature>
<proteinExistence type="predicted"/>
<accession>A0A1V6T2G8</accession>
<dbReference type="OrthoDB" id="5130013at2759"/>
<dbReference type="EMBL" id="MLKD01000013">
    <property type="protein sequence ID" value="OQE20432.1"/>
    <property type="molecule type" value="Genomic_DNA"/>
</dbReference>
<evidence type="ECO:0000256" key="1">
    <source>
        <dbReference type="SAM" id="MobiDB-lite"/>
    </source>
</evidence>
<dbReference type="STRING" id="303698.A0A1V6T2G8"/>
<gene>
    <name evidence="2" type="ORF">PENSTE_c013G09383</name>
</gene>
<sequence>MSNLSQSEGYAEKRRVKTRADRPERNSSTTEALNSSAPLPPTLCHQQYPQSRFREDGLPLVALPVNPSPFQRPHQRARDMLGYHQYLYRTLDVLFAPKSFHFWREYLCEAAWETEWVFDAIVALGSIHRAALLLSGKGSSDRDRGFDTKIVAIQTYIRALEGVSRDISEKSRATPLAVGVLILMAYIECFSGNIPAAIRHTQVSQYYSYSMVPHDGHSASQSVLPIESSLRDLELICRIVRPFPSPLEPRSLSNAEKLTVNLPSSFFDLVASSPSVMIQQLLEFTSADLDLKHLVWCLYAAHYQTVSKEKVLAFLQALEDWKTYNSTNFETLKAEDSPSDSNEFSYGTLEDLPFPPLPNEQATSWETCLSLALYNFYKGRLLWALCLLGDPDRKIELDAYFHVYELLRYTRTALTISHKSPSNPMIPCENLRIGFSPLLYLAGRCCPSPRWISWIIQELENVGQEGLFHNEPFATTLGILLSLEKSRGEVSSSKSSSDVLNFLPPSSRMIAVFIPDIDGRSFESFYSRPSTTSSDTGIRFNISKVARWSHTSGNLVPAVEDFEDYDQVFSQEWLLERPIVQKWLDWSCAKEFDFEQVINDHIIGNRLLLEME</sequence>
<comment type="caution">
    <text evidence="2">The sequence shown here is derived from an EMBL/GenBank/DDBJ whole genome shotgun (WGS) entry which is preliminary data.</text>
</comment>
<evidence type="ECO:0008006" key="4">
    <source>
        <dbReference type="Google" id="ProtNLM"/>
    </source>
</evidence>
<organism evidence="2 3">
    <name type="scientific">Penicillium steckii</name>
    <dbReference type="NCBI Taxonomy" id="303698"/>
    <lineage>
        <taxon>Eukaryota</taxon>
        <taxon>Fungi</taxon>
        <taxon>Dikarya</taxon>
        <taxon>Ascomycota</taxon>
        <taxon>Pezizomycotina</taxon>
        <taxon>Eurotiomycetes</taxon>
        <taxon>Eurotiomycetidae</taxon>
        <taxon>Eurotiales</taxon>
        <taxon>Aspergillaceae</taxon>
        <taxon>Penicillium</taxon>
    </lineage>
</organism>
<feature type="region of interest" description="Disordered" evidence="1">
    <location>
        <begin position="1"/>
        <end position="41"/>
    </location>
</feature>